<dbReference type="AlphaFoldDB" id="A0A6A6HWJ5"/>
<feature type="compositionally biased region" description="Basic and acidic residues" evidence="3">
    <location>
        <begin position="10"/>
        <end position="31"/>
    </location>
</feature>
<proteinExistence type="predicted"/>
<accession>A0A6A6HWJ5</accession>
<gene>
    <name evidence="5" type="ORF">BU26DRAFT_129058</name>
</gene>
<dbReference type="GO" id="GO:0008270">
    <property type="term" value="F:zinc ion binding"/>
    <property type="evidence" value="ECO:0007669"/>
    <property type="project" value="InterPro"/>
</dbReference>
<evidence type="ECO:0000313" key="5">
    <source>
        <dbReference type="EMBL" id="KAF2242584.1"/>
    </source>
</evidence>
<evidence type="ECO:0000313" key="6">
    <source>
        <dbReference type="Proteomes" id="UP000800094"/>
    </source>
</evidence>
<evidence type="ECO:0000256" key="2">
    <source>
        <dbReference type="ARBA" id="ARBA00023242"/>
    </source>
</evidence>
<protein>
    <recommendedName>
        <fullName evidence="4">Xylanolytic transcriptional activator regulatory domain-containing protein</fullName>
    </recommendedName>
</protein>
<dbReference type="InterPro" id="IPR050613">
    <property type="entry name" value="Sec_Metabolite_Reg"/>
</dbReference>
<feature type="domain" description="Xylanolytic transcriptional activator regulatory" evidence="4">
    <location>
        <begin position="309"/>
        <end position="380"/>
    </location>
</feature>
<name>A0A6A6HWJ5_9PLEO</name>
<feature type="region of interest" description="Disordered" evidence="3">
    <location>
        <begin position="1"/>
        <end position="81"/>
    </location>
</feature>
<dbReference type="Proteomes" id="UP000800094">
    <property type="component" value="Unassembled WGS sequence"/>
</dbReference>
<dbReference type="OrthoDB" id="4898680at2759"/>
<dbReference type="PANTHER" id="PTHR31001:SF82">
    <property type="entry name" value="ZN(II)2CYS6 TRANSCRIPTION FACTOR (EUROFUNG)"/>
    <property type="match status" value="1"/>
</dbReference>
<dbReference type="GO" id="GO:0006351">
    <property type="term" value="P:DNA-templated transcription"/>
    <property type="evidence" value="ECO:0007669"/>
    <property type="project" value="InterPro"/>
</dbReference>
<feature type="region of interest" description="Disordered" evidence="3">
    <location>
        <begin position="99"/>
        <end position="123"/>
    </location>
</feature>
<sequence length="685" mass="76771">MTKPPGTPRKQPEPRRRVTKSRYSEPCETRGHGQLTSLSLSPTTLRNDLGGAASSHGASMWPTPPDSATRSTTQSGADPARSFYLGSTSYASVFAEEQPMPDSIHEQPPERMSATPSIASSGPVGTRRCRMSIAASIVSKLAPFSLFERCVEMYFKVHKASALNGPLVMSVLPQLRKDLEQLASMADPYPAYAEITRNTARPLKVPSTMVPSEFHTLCTGQNLRWETMGLALIISGSIAQFSSPDAPIFDLGNGRMIDRDEFIEDTMHVSNDCINLCQVHGAVNDIMVWLIYANLLVTSNFYGDNYHGVWRRMGDTVSALYAEGIHCEDSDEPFFLREQRRRMYAAVYRSDKCLAVFFGRPPMMSWRYSDRKEPLDIDDEIMASDDPVLLNEALSKLDSEGWNTEGRISAISWIKLRFRMAKVKERFLQLSLAGDKNCDMTDKIQTIIEDYRQCWETMPPHLRYDLYDEDSAWSAVGQPIALRMISAYLEYLHTDFQMQRLLRRQTQMAVPALLENSMKLLSTVLVFNKQRDQEYDIRRHFPTLVLFYCLPSAGVLALELRRCTLENVPLPSTVSRADIIRNLSVLISCLEWAILPGDGNHKLCSELNKMLALVLDEVLNYQPPANNESQGEGGNAGVVGAGGGAGGTSGFFDMPLIDGMEPIPTESEDFLNWLDNANWNNTYLF</sequence>
<dbReference type="GO" id="GO:0003677">
    <property type="term" value="F:DNA binding"/>
    <property type="evidence" value="ECO:0007669"/>
    <property type="project" value="InterPro"/>
</dbReference>
<keyword evidence="2" id="KW-0539">Nucleus</keyword>
<evidence type="ECO:0000256" key="3">
    <source>
        <dbReference type="SAM" id="MobiDB-lite"/>
    </source>
</evidence>
<dbReference type="InterPro" id="IPR007219">
    <property type="entry name" value="XnlR_reg_dom"/>
</dbReference>
<comment type="subcellular location">
    <subcellularLocation>
        <location evidence="1">Nucleus</location>
    </subcellularLocation>
</comment>
<dbReference type="CDD" id="cd12148">
    <property type="entry name" value="fungal_TF_MHR"/>
    <property type="match status" value="1"/>
</dbReference>
<feature type="compositionally biased region" description="Polar residues" evidence="3">
    <location>
        <begin position="66"/>
        <end position="76"/>
    </location>
</feature>
<dbReference type="GO" id="GO:0005634">
    <property type="term" value="C:nucleus"/>
    <property type="evidence" value="ECO:0007669"/>
    <property type="project" value="UniProtKB-SubCell"/>
</dbReference>
<reference evidence="5" key="1">
    <citation type="journal article" date="2020" name="Stud. Mycol.">
        <title>101 Dothideomycetes genomes: a test case for predicting lifestyles and emergence of pathogens.</title>
        <authorList>
            <person name="Haridas S."/>
            <person name="Albert R."/>
            <person name="Binder M."/>
            <person name="Bloem J."/>
            <person name="Labutti K."/>
            <person name="Salamov A."/>
            <person name="Andreopoulos B."/>
            <person name="Baker S."/>
            <person name="Barry K."/>
            <person name="Bills G."/>
            <person name="Bluhm B."/>
            <person name="Cannon C."/>
            <person name="Castanera R."/>
            <person name="Culley D."/>
            <person name="Daum C."/>
            <person name="Ezra D."/>
            <person name="Gonzalez J."/>
            <person name="Henrissat B."/>
            <person name="Kuo A."/>
            <person name="Liang C."/>
            <person name="Lipzen A."/>
            <person name="Lutzoni F."/>
            <person name="Magnuson J."/>
            <person name="Mondo S."/>
            <person name="Nolan M."/>
            <person name="Ohm R."/>
            <person name="Pangilinan J."/>
            <person name="Park H.-J."/>
            <person name="Ramirez L."/>
            <person name="Alfaro M."/>
            <person name="Sun H."/>
            <person name="Tritt A."/>
            <person name="Yoshinaga Y."/>
            <person name="Zwiers L.-H."/>
            <person name="Turgeon B."/>
            <person name="Goodwin S."/>
            <person name="Spatafora J."/>
            <person name="Crous P."/>
            <person name="Grigoriev I."/>
        </authorList>
    </citation>
    <scope>NUCLEOTIDE SEQUENCE</scope>
    <source>
        <strain evidence="5">CBS 122368</strain>
    </source>
</reference>
<organism evidence="5 6">
    <name type="scientific">Trematosphaeria pertusa</name>
    <dbReference type="NCBI Taxonomy" id="390896"/>
    <lineage>
        <taxon>Eukaryota</taxon>
        <taxon>Fungi</taxon>
        <taxon>Dikarya</taxon>
        <taxon>Ascomycota</taxon>
        <taxon>Pezizomycotina</taxon>
        <taxon>Dothideomycetes</taxon>
        <taxon>Pleosporomycetidae</taxon>
        <taxon>Pleosporales</taxon>
        <taxon>Massarineae</taxon>
        <taxon>Trematosphaeriaceae</taxon>
        <taxon>Trematosphaeria</taxon>
    </lineage>
</organism>
<dbReference type="PANTHER" id="PTHR31001">
    <property type="entry name" value="UNCHARACTERIZED TRANSCRIPTIONAL REGULATORY PROTEIN"/>
    <property type="match status" value="1"/>
</dbReference>
<dbReference type="GeneID" id="54572955"/>
<feature type="compositionally biased region" description="Low complexity" evidence="3">
    <location>
        <begin position="35"/>
        <end position="45"/>
    </location>
</feature>
<evidence type="ECO:0000256" key="1">
    <source>
        <dbReference type="ARBA" id="ARBA00004123"/>
    </source>
</evidence>
<dbReference type="EMBL" id="ML987207">
    <property type="protein sequence ID" value="KAF2242584.1"/>
    <property type="molecule type" value="Genomic_DNA"/>
</dbReference>
<keyword evidence="6" id="KW-1185">Reference proteome</keyword>
<dbReference type="SMART" id="SM00906">
    <property type="entry name" value="Fungal_trans"/>
    <property type="match status" value="1"/>
</dbReference>
<evidence type="ECO:0000259" key="4">
    <source>
        <dbReference type="SMART" id="SM00906"/>
    </source>
</evidence>
<dbReference type="RefSeq" id="XP_033677588.1">
    <property type="nucleotide sequence ID" value="XM_033819625.1"/>
</dbReference>